<name>A0ABQ5NBQ0_9CLOT</name>
<feature type="transmembrane region" description="Helical" evidence="1">
    <location>
        <begin position="139"/>
        <end position="160"/>
    </location>
</feature>
<evidence type="ECO:0000313" key="2">
    <source>
        <dbReference type="EMBL" id="GLC32630.1"/>
    </source>
</evidence>
<evidence type="ECO:0000256" key="1">
    <source>
        <dbReference type="SAM" id="Phobius"/>
    </source>
</evidence>
<reference evidence="2 3" key="1">
    <citation type="journal article" date="2024" name="Int. J. Syst. Evol. Microbiol.">
        <title>Clostridium omnivorum sp. nov., isolated from anoxic soil under the treatment of reductive soil disinfestation.</title>
        <authorList>
            <person name="Ueki A."/>
            <person name="Tonouchi A."/>
            <person name="Kaku N."/>
            <person name="Honma S."/>
            <person name="Ueki K."/>
        </authorList>
    </citation>
    <scope>NUCLEOTIDE SEQUENCE [LARGE SCALE GENOMIC DNA]</scope>
    <source>
        <strain evidence="2 3">E14</strain>
    </source>
</reference>
<keyword evidence="3" id="KW-1185">Reference proteome</keyword>
<protein>
    <submittedName>
        <fullName evidence="2">Cadmium resistance protein CadD</fullName>
    </submittedName>
</protein>
<dbReference type="InterPro" id="IPR036259">
    <property type="entry name" value="MFS_trans_sf"/>
</dbReference>
<accession>A0ABQ5NBQ0</accession>
<organism evidence="2 3">
    <name type="scientific">Clostridium omnivorum</name>
    <dbReference type="NCBI Taxonomy" id="1604902"/>
    <lineage>
        <taxon>Bacteria</taxon>
        <taxon>Bacillati</taxon>
        <taxon>Bacillota</taxon>
        <taxon>Clostridia</taxon>
        <taxon>Eubacteriales</taxon>
        <taxon>Clostridiaceae</taxon>
        <taxon>Clostridium</taxon>
    </lineage>
</organism>
<sequence>MFKVIITALVTYLATSIDEIPILFMLYAKQSNKGRAKTITISYFLGTFILIGIGLLGALGLGVIPQQWVMGLFGLVPVFLGIKILIKGEDEEEEEEGIKKALQRYKSLWIQVLAITIGLGADDLSVYIPLFTTIKGGEILLMVLIFALCTAVLCVISYKLTSINILDKFIEKYERFITGNIFTAIGIFIMYNNGTFAHFLTEL</sequence>
<dbReference type="RefSeq" id="WP_264851939.1">
    <property type="nucleotide sequence ID" value="NZ_BRXR01000001.1"/>
</dbReference>
<keyword evidence="1" id="KW-0812">Transmembrane</keyword>
<gene>
    <name evidence="2" type="primary">cadD</name>
    <name evidence="2" type="ORF">bsdE14_40400</name>
</gene>
<dbReference type="Pfam" id="PF03596">
    <property type="entry name" value="Cad"/>
    <property type="match status" value="1"/>
</dbReference>
<feature type="transmembrane region" description="Helical" evidence="1">
    <location>
        <begin position="68"/>
        <end position="86"/>
    </location>
</feature>
<dbReference type="InterPro" id="IPR004676">
    <property type="entry name" value="Cd-R_transporter"/>
</dbReference>
<proteinExistence type="predicted"/>
<dbReference type="EMBL" id="BRXR01000001">
    <property type="protein sequence ID" value="GLC32630.1"/>
    <property type="molecule type" value="Genomic_DNA"/>
</dbReference>
<keyword evidence="1" id="KW-1133">Transmembrane helix</keyword>
<feature type="transmembrane region" description="Helical" evidence="1">
    <location>
        <begin position="6"/>
        <end position="28"/>
    </location>
</feature>
<feature type="transmembrane region" description="Helical" evidence="1">
    <location>
        <begin position="40"/>
        <end position="62"/>
    </location>
</feature>
<dbReference type="SUPFAM" id="SSF103473">
    <property type="entry name" value="MFS general substrate transporter"/>
    <property type="match status" value="1"/>
</dbReference>
<keyword evidence="1" id="KW-0472">Membrane</keyword>
<feature type="transmembrane region" description="Helical" evidence="1">
    <location>
        <begin position="181"/>
        <end position="200"/>
    </location>
</feature>
<feature type="transmembrane region" description="Helical" evidence="1">
    <location>
        <begin position="107"/>
        <end position="127"/>
    </location>
</feature>
<evidence type="ECO:0000313" key="3">
    <source>
        <dbReference type="Proteomes" id="UP001208567"/>
    </source>
</evidence>
<comment type="caution">
    <text evidence="2">The sequence shown here is derived from an EMBL/GenBank/DDBJ whole genome shotgun (WGS) entry which is preliminary data.</text>
</comment>
<dbReference type="Proteomes" id="UP001208567">
    <property type="component" value="Unassembled WGS sequence"/>
</dbReference>